<dbReference type="InterPro" id="IPR052558">
    <property type="entry name" value="Siderophore_Hydrolase_D"/>
</dbReference>
<dbReference type="PANTHER" id="PTHR40841:SF2">
    <property type="entry name" value="SIDEROPHORE-DEGRADING ESTERASE (EUROFUNG)"/>
    <property type="match status" value="1"/>
</dbReference>
<dbReference type="RefSeq" id="WP_344236176.1">
    <property type="nucleotide sequence ID" value="NZ_BAAAPH010000015.1"/>
</dbReference>
<dbReference type="PANTHER" id="PTHR40841">
    <property type="entry name" value="SIDEROPHORE TRIACETYLFUSARININE C ESTERASE"/>
    <property type="match status" value="1"/>
</dbReference>
<sequence length="305" mass="32819">MTEEAKTGDQQGSVAVSAMSADQVLGATEYFELESTSVGARFAIWVTTSPRYAQDEQSAYPVLYVTDGNFSVGQTAPLAAMQGDLALPIAPYLQVTIGYAGDDARDWTRVRNRDLVPPGEPVPPAMRSSLELAVEKGLMTRSDAEAYLEDLANTRADAFLSFITDELHPEISRRYRVAPEGHGLFGYSYGGLFTLYALLTGCSLFTAYGAGSPGVASLESKALVLAGKPLDLTGKRLHLTINGPEMTGELPIYRLIGRGYTLLVESLRSAESGLTLTTQVLGETHLTGLQPSFLSFMRTCWSSPA</sequence>
<evidence type="ECO:0008006" key="5">
    <source>
        <dbReference type="Google" id="ProtNLM"/>
    </source>
</evidence>
<keyword evidence="2" id="KW-0378">Hydrolase</keyword>
<evidence type="ECO:0000256" key="1">
    <source>
        <dbReference type="ARBA" id="ARBA00005622"/>
    </source>
</evidence>
<dbReference type="InterPro" id="IPR029058">
    <property type="entry name" value="AB_hydrolase_fold"/>
</dbReference>
<proteinExistence type="inferred from homology"/>
<dbReference type="EMBL" id="BAAAPH010000015">
    <property type="protein sequence ID" value="GAA1584837.1"/>
    <property type="molecule type" value="Genomic_DNA"/>
</dbReference>
<name>A0ABN2DUJ2_9ACTN</name>
<dbReference type="Proteomes" id="UP001501705">
    <property type="component" value="Unassembled WGS sequence"/>
</dbReference>
<keyword evidence="4" id="KW-1185">Reference proteome</keyword>
<comment type="similarity">
    <text evidence="1">Belongs to the esterase D family.</text>
</comment>
<evidence type="ECO:0000313" key="3">
    <source>
        <dbReference type="EMBL" id="GAA1584837.1"/>
    </source>
</evidence>
<organism evidence="3 4">
    <name type="scientific">Kribbella hippodromi</name>
    <dbReference type="NCBI Taxonomy" id="434347"/>
    <lineage>
        <taxon>Bacteria</taxon>
        <taxon>Bacillati</taxon>
        <taxon>Actinomycetota</taxon>
        <taxon>Actinomycetes</taxon>
        <taxon>Propionibacteriales</taxon>
        <taxon>Kribbellaceae</taxon>
        <taxon>Kribbella</taxon>
    </lineage>
</organism>
<evidence type="ECO:0000313" key="4">
    <source>
        <dbReference type="Proteomes" id="UP001501705"/>
    </source>
</evidence>
<comment type="caution">
    <text evidence="3">The sequence shown here is derived from an EMBL/GenBank/DDBJ whole genome shotgun (WGS) entry which is preliminary data.</text>
</comment>
<dbReference type="SUPFAM" id="SSF53474">
    <property type="entry name" value="alpha/beta-Hydrolases"/>
    <property type="match status" value="1"/>
</dbReference>
<reference evidence="3 4" key="1">
    <citation type="journal article" date="2019" name="Int. J. Syst. Evol. Microbiol.">
        <title>The Global Catalogue of Microorganisms (GCM) 10K type strain sequencing project: providing services to taxonomists for standard genome sequencing and annotation.</title>
        <authorList>
            <consortium name="The Broad Institute Genomics Platform"/>
            <consortium name="The Broad Institute Genome Sequencing Center for Infectious Disease"/>
            <person name="Wu L."/>
            <person name="Ma J."/>
        </authorList>
    </citation>
    <scope>NUCLEOTIDE SEQUENCE [LARGE SCALE GENOMIC DNA]</scope>
    <source>
        <strain evidence="3 4">JCM 15572</strain>
    </source>
</reference>
<protein>
    <recommendedName>
        <fullName evidence="5">Alpha/beta hydrolase</fullName>
    </recommendedName>
</protein>
<dbReference type="InterPro" id="IPR000801">
    <property type="entry name" value="Esterase-like"/>
</dbReference>
<gene>
    <name evidence="3" type="ORF">GCM10009804_46400</name>
</gene>
<accession>A0ABN2DUJ2</accession>
<dbReference type="Pfam" id="PF00756">
    <property type="entry name" value="Esterase"/>
    <property type="match status" value="1"/>
</dbReference>
<dbReference type="Gene3D" id="3.40.50.1820">
    <property type="entry name" value="alpha/beta hydrolase"/>
    <property type="match status" value="1"/>
</dbReference>
<evidence type="ECO:0000256" key="2">
    <source>
        <dbReference type="ARBA" id="ARBA00022801"/>
    </source>
</evidence>